<gene>
    <name evidence="2" type="ORF">PLOB_00032272</name>
</gene>
<dbReference type="PANTHER" id="PTHR12461:SF18">
    <property type="entry name" value="JMJC DOMAIN-CONTAINING PROTEIN"/>
    <property type="match status" value="1"/>
</dbReference>
<dbReference type="SUPFAM" id="SSF51197">
    <property type="entry name" value="Clavaminate synthase-like"/>
    <property type="match status" value="1"/>
</dbReference>
<dbReference type="SMART" id="SM00558">
    <property type="entry name" value="JmjC"/>
    <property type="match status" value="1"/>
</dbReference>
<dbReference type="PANTHER" id="PTHR12461">
    <property type="entry name" value="HYPOXIA-INDUCIBLE FACTOR 1 ALPHA INHIBITOR-RELATED"/>
    <property type="match status" value="1"/>
</dbReference>
<sequence>MKTWKELLFCSLFYLFYVSISPLLARDLKGHLEPLFSHGKRLEVEVYEGFPTPEEFYKKFVIIPKPVLLRSGATLSPAYRLWNEEYFLSFPESEEHLVVVEAEKKENRTTPGEEVAFAKFVRDLHSSGQYMVSSVPQFLRQDVYLPVPISCPNIIQGNLVQDMMWLSSGGTKSVLHNDHAENIMCVFKGTKEFFLIDEKYQELVNVTERGYSDVDVDRVDLYKYPGLYEIEHHFAFIEPGDCLYVPFLWVHHVRSYGLNIAVNIWWRRAVENGFSGCGDTESKRTIKGLTFIGFNALYDAQKKMIKNRLVKEVISSSGNLSFGELTEFFQKPDVFGPGVTWTEDMSNVVKKMFILMDQSADEIITRDELDQLQGEDWDQIRMLSNELMELAMAEYDGPIVDDTVTEEQWEQNTIGNAEEEEAHIEL</sequence>
<dbReference type="InterPro" id="IPR003347">
    <property type="entry name" value="JmjC_dom"/>
</dbReference>
<comment type="caution">
    <text evidence="2">The sequence shown here is derived from an EMBL/GenBank/DDBJ whole genome shotgun (WGS) entry which is preliminary data.</text>
</comment>
<dbReference type="Proteomes" id="UP001159405">
    <property type="component" value="Unassembled WGS sequence"/>
</dbReference>
<dbReference type="PROSITE" id="PS51184">
    <property type="entry name" value="JMJC"/>
    <property type="match status" value="1"/>
</dbReference>
<dbReference type="SUPFAM" id="SSF47473">
    <property type="entry name" value="EF-hand"/>
    <property type="match status" value="1"/>
</dbReference>
<reference evidence="2 3" key="1">
    <citation type="submission" date="2022-05" db="EMBL/GenBank/DDBJ databases">
        <authorList>
            <consortium name="Genoscope - CEA"/>
            <person name="William W."/>
        </authorList>
    </citation>
    <scope>NUCLEOTIDE SEQUENCE [LARGE SCALE GENOMIC DNA]</scope>
</reference>
<dbReference type="Gene3D" id="2.60.120.650">
    <property type="entry name" value="Cupin"/>
    <property type="match status" value="1"/>
</dbReference>
<dbReference type="InterPro" id="IPR011992">
    <property type="entry name" value="EF-hand-dom_pair"/>
</dbReference>
<proteinExistence type="predicted"/>
<evidence type="ECO:0000313" key="2">
    <source>
        <dbReference type="EMBL" id="CAH3126247.1"/>
    </source>
</evidence>
<evidence type="ECO:0000259" key="1">
    <source>
        <dbReference type="PROSITE" id="PS51184"/>
    </source>
</evidence>
<organism evidence="2 3">
    <name type="scientific">Porites lobata</name>
    <dbReference type="NCBI Taxonomy" id="104759"/>
    <lineage>
        <taxon>Eukaryota</taxon>
        <taxon>Metazoa</taxon>
        <taxon>Cnidaria</taxon>
        <taxon>Anthozoa</taxon>
        <taxon>Hexacorallia</taxon>
        <taxon>Scleractinia</taxon>
        <taxon>Fungiina</taxon>
        <taxon>Poritidae</taxon>
        <taxon>Porites</taxon>
    </lineage>
</organism>
<accession>A0ABN8NYK0</accession>
<dbReference type="InterPro" id="IPR041667">
    <property type="entry name" value="Cupin_8"/>
</dbReference>
<evidence type="ECO:0000313" key="3">
    <source>
        <dbReference type="Proteomes" id="UP001159405"/>
    </source>
</evidence>
<feature type="domain" description="JmjC" evidence="1">
    <location>
        <begin position="134"/>
        <end position="281"/>
    </location>
</feature>
<name>A0ABN8NYK0_9CNID</name>
<dbReference type="EMBL" id="CALNXK010000042">
    <property type="protein sequence ID" value="CAH3126247.1"/>
    <property type="molecule type" value="Genomic_DNA"/>
</dbReference>
<dbReference type="Pfam" id="PF13621">
    <property type="entry name" value="Cupin_8"/>
    <property type="match status" value="1"/>
</dbReference>
<protein>
    <recommendedName>
        <fullName evidence="1">JmjC domain-containing protein</fullName>
    </recommendedName>
</protein>
<keyword evidence="3" id="KW-1185">Reference proteome</keyword>